<dbReference type="RefSeq" id="WP_085401661.1">
    <property type="nucleotide sequence ID" value="NZ_NAFL01000255.1"/>
</dbReference>
<dbReference type="Proteomes" id="UP000193335">
    <property type="component" value="Unassembled WGS sequence"/>
</dbReference>
<evidence type="ECO:0000313" key="1">
    <source>
        <dbReference type="EMBL" id="OSJ31557.1"/>
    </source>
</evidence>
<dbReference type="EMBL" id="NAFL01000255">
    <property type="protein sequence ID" value="OSJ31557.1"/>
    <property type="molecule type" value="Genomic_DNA"/>
</dbReference>
<dbReference type="AlphaFoldDB" id="A0A1Y2JM53"/>
<accession>A0A1Y2JM53</accession>
<protein>
    <submittedName>
        <fullName evidence="1">Uncharacterized protein</fullName>
    </submittedName>
</protein>
<name>A0A1Y2JM53_BRAJP</name>
<proteinExistence type="predicted"/>
<gene>
    <name evidence="1" type="ORF">BSZ19_21980</name>
</gene>
<organism evidence="1 2">
    <name type="scientific">Bradyrhizobium japonicum</name>
    <dbReference type="NCBI Taxonomy" id="375"/>
    <lineage>
        <taxon>Bacteria</taxon>
        <taxon>Pseudomonadati</taxon>
        <taxon>Pseudomonadota</taxon>
        <taxon>Alphaproteobacteria</taxon>
        <taxon>Hyphomicrobiales</taxon>
        <taxon>Nitrobacteraceae</taxon>
        <taxon>Bradyrhizobium</taxon>
    </lineage>
</organism>
<reference evidence="1 2" key="1">
    <citation type="submission" date="2017-03" db="EMBL/GenBank/DDBJ databases">
        <title>Whole genome sequences of fourteen strains of Bradyrhizobium canariense and one strain of Bradyrhizobium japonicum isolated from Lupinus (Papilionoideae: Genisteae) species in Algeria.</title>
        <authorList>
            <person name="Crovadore J."/>
            <person name="Chekireb D."/>
            <person name="Brachmann A."/>
            <person name="Chablais R."/>
            <person name="Cochard B."/>
            <person name="Lefort F."/>
        </authorList>
    </citation>
    <scope>NUCLEOTIDE SEQUENCE [LARGE SCALE GENOMIC DNA]</scope>
    <source>
        <strain evidence="1 2">UBMA197</strain>
    </source>
</reference>
<comment type="caution">
    <text evidence="1">The sequence shown here is derived from an EMBL/GenBank/DDBJ whole genome shotgun (WGS) entry which is preliminary data.</text>
</comment>
<sequence length="186" mass="21330">MSHYASQVQLKAMELAKIYFGPRFKTYRLTPMLQVQPGDLPILGVYLLRERRLQDGHANHTEPHFKHLMTLGFSGGVHVETDKQTDLPALEEMMSELDDVLLSDPHFVNLTEGVTEMDRVAQFAKAGETTLYEIRVEMSLEFSSRFPPRVPDDLKVVHVTTEFPYREHVDSGTPQIERVYDIETTP</sequence>
<evidence type="ECO:0000313" key="2">
    <source>
        <dbReference type="Proteomes" id="UP000193335"/>
    </source>
</evidence>